<keyword evidence="2" id="KW-1185">Reference proteome</keyword>
<gene>
    <name evidence="1" type="ORF">ANN_26287</name>
</gene>
<dbReference type="Proteomes" id="UP001148838">
    <property type="component" value="Unassembled WGS sequence"/>
</dbReference>
<dbReference type="EMBL" id="JAJSOF020000036">
    <property type="protein sequence ID" value="KAJ4429283.1"/>
    <property type="molecule type" value="Genomic_DNA"/>
</dbReference>
<name>A0ABQ8S5I0_PERAM</name>
<reference evidence="1 2" key="1">
    <citation type="journal article" date="2022" name="Allergy">
        <title>Genome assembly and annotation of Periplaneta americana reveal a comprehensive cockroach allergen profile.</title>
        <authorList>
            <person name="Wang L."/>
            <person name="Xiong Q."/>
            <person name="Saelim N."/>
            <person name="Wang L."/>
            <person name="Nong W."/>
            <person name="Wan A.T."/>
            <person name="Shi M."/>
            <person name="Liu X."/>
            <person name="Cao Q."/>
            <person name="Hui J.H.L."/>
            <person name="Sookrung N."/>
            <person name="Leung T.F."/>
            <person name="Tungtrongchitr A."/>
            <person name="Tsui S.K.W."/>
        </authorList>
    </citation>
    <scope>NUCLEOTIDE SEQUENCE [LARGE SCALE GENOMIC DNA]</scope>
    <source>
        <strain evidence="1">PWHHKU_190912</strain>
    </source>
</reference>
<comment type="caution">
    <text evidence="1">The sequence shown here is derived from an EMBL/GenBank/DDBJ whole genome shotgun (WGS) entry which is preliminary data.</text>
</comment>
<organism evidence="1 2">
    <name type="scientific">Periplaneta americana</name>
    <name type="common">American cockroach</name>
    <name type="synonym">Blatta americana</name>
    <dbReference type="NCBI Taxonomy" id="6978"/>
    <lineage>
        <taxon>Eukaryota</taxon>
        <taxon>Metazoa</taxon>
        <taxon>Ecdysozoa</taxon>
        <taxon>Arthropoda</taxon>
        <taxon>Hexapoda</taxon>
        <taxon>Insecta</taxon>
        <taxon>Pterygota</taxon>
        <taxon>Neoptera</taxon>
        <taxon>Polyneoptera</taxon>
        <taxon>Dictyoptera</taxon>
        <taxon>Blattodea</taxon>
        <taxon>Blattoidea</taxon>
        <taxon>Blattidae</taxon>
        <taxon>Blattinae</taxon>
        <taxon>Periplaneta</taxon>
    </lineage>
</organism>
<evidence type="ECO:0000313" key="1">
    <source>
        <dbReference type="EMBL" id="KAJ4429283.1"/>
    </source>
</evidence>
<accession>A0ABQ8S5I0</accession>
<proteinExistence type="predicted"/>
<protein>
    <submittedName>
        <fullName evidence="1">Uncharacterized protein</fullName>
    </submittedName>
</protein>
<evidence type="ECO:0000313" key="2">
    <source>
        <dbReference type="Proteomes" id="UP001148838"/>
    </source>
</evidence>
<sequence length="73" mass="8324">MARPGRPSVSDEQVQAVAMMKEPLHGIRFQTVPEILQAVDRSIRNINRTGAPTVIRLPHWSHSTSNRTKLYKF</sequence>